<evidence type="ECO:0000256" key="11">
    <source>
        <dbReference type="HAMAP-Rule" id="MF_00300"/>
    </source>
</evidence>
<reference evidence="13" key="1">
    <citation type="submission" date="2021-02" db="EMBL/GenBank/DDBJ databases">
        <title>Infant gut strain persistence is associated with maternal origin, phylogeny, and functional potential including surface adhesion and iron acquisition.</title>
        <authorList>
            <person name="Lou Y.C."/>
        </authorList>
    </citation>
    <scope>NUCLEOTIDE SEQUENCE</scope>
    <source>
        <strain evidence="13">L3_106_000M1_dasL3_106_000M1_concoct_15</strain>
    </source>
</reference>
<sequence length="363" mass="39254">MSSTVGMRLRMTIYGESHGPSIGIVLDGLPPNITLDLDAIEKEMARRVPGQSPLSTHRKETDQFTIESGFFEGKTTGMALCARIVNHDAHSKDYSLLKDVMRPSHGDYPGYVKAHGANDYRGGGAFSGRLTAPLVFAGAVAKQLLRQKGIVVGAHVARIGTACDRPFHPLGETEETLLHLGNHYLATLDDKARAVMESVIRSAQEDKDSVGGVIECMALHLPVGIGEPYFDSVESTLSRLLFSIPAVKGVEFGDGFSLAGMRGSEANDPMTIKGDKVVTTTNRNGGILGGLTTGMPLLFRVVVKPTASIYKPQHTVNIKTHEETILEIKGRHDPCIVPRAVPVVEAMTAWALCDLMLCREREL</sequence>
<dbReference type="CDD" id="cd07304">
    <property type="entry name" value="Chorismate_synthase"/>
    <property type="match status" value="1"/>
</dbReference>
<evidence type="ECO:0000313" key="14">
    <source>
        <dbReference type="Proteomes" id="UP000754226"/>
    </source>
</evidence>
<dbReference type="InterPro" id="IPR020541">
    <property type="entry name" value="Chorismate_synthase_CS"/>
</dbReference>
<name>A0A943EHG6_9FIRM</name>
<dbReference type="SUPFAM" id="SSF103263">
    <property type="entry name" value="Chorismate synthase, AroC"/>
    <property type="match status" value="1"/>
</dbReference>
<comment type="pathway">
    <text evidence="1 11 12">Metabolic intermediate biosynthesis; chorismate biosynthesis; chorismate from D-erythrose 4-phosphate and phosphoenolpyruvate: step 7/7.</text>
</comment>
<comment type="cofactor">
    <cofactor evidence="11 12">
        <name>FMNH2</name>
        <dbReference type="ChEBI" id="CHEBI:57618"/>
    </cofactor>
    <text evidence="11 12">Reduced FMN (FMNH(2)).</text>
</comment>
<dbReference type="HAMAP" id="MF_00300">
    <property type="entry name" value="Chorismate_synth"/>
    <property type="match status" value="1"/>
</dbReference>
<keyword evidence="9 11" id="KW-0057">Aromatic amino acid biosynthesis</keyword>
<dbReference type="GO" id="GO:0004107">
    <property type="term" value="F:chorismate synthase activity"/>
    <property type="evidence" value="ECO:0007669"/>
    <property type="project" value="UniProtKB-UniRule"/>
</dbReference>
<feature type="binding site" evidence="11">
    <location>
        <position position="47"/>
    </location>
    <ligand>
        <name>NADP(+)</name>
        <dbReference type="ChEBI" id="CHEBI:58349"/>
    </ligand>
</feature>
<evidence type="ECO:0000313" key="13">
    <source>
        <dbReference type="EMBL" id="MBS5520254.1"/>
    </source>
</evidence>
<dbReference type="InterPro" id="IPR035904">
    <property type="entry name" value="Chorismate_synth_AroC_sf"/>
</dbReference>
<feature type="binding site" evidence="11">
    <location>
        <position position="331"/>
    </location>
    <ligand>
        <name>FMN</name>
        <dbReference type="ChEBI" id="CHEBI:58210"/>
    </ligand>
</feature>
<evidence type="ECO:0000256" key="3">
    <source>
        <dbReference type="ARBA" id="ARBA00013036"/>
    </source>
</evidence>
<feature type="binding site" evidence="11">
    <location>
        <begin position="304"/>
        <end position="308"/>
    </location>
    <ligand>
        <name>FMN</name>
        <dbReference type="ChEBI" id="CHEBI:58210"/>
    </ligand>
</feature>
<dbReference type="PROSITE" id="PS00788">
    <property type="entry name" value="CHORISMATE_SYNTHASE_2"/>
    <property type="match status" value="1"/>
</dbReference>
<accession>A0A943EHG6</accession>
<dbReference type="EMBL" id="JAGZCZ010000010">
    <property type="protein sequence ID" value="MBS5520254.1"/>
    <property type="molecule type" value="Genomic_DNA"/>
</dbReference>
<keyword evidence="8 11" id="KW-0521">NADP</keyword>
<keyword evidence="4 11" id="KW-0028">Amino-acid biosynthesis</keyword>
<dbReference type="GO" id="GO:0010181">
    <property type="term" value="F:FMN binding"/>
    <property type="evidence" value="ECO:0007669"/>
    <property type="project" value="TreeGrafter"/>
</dbReference>
<dbReference type="PROSITE" id="PS00787">
    <property type="entry name" value="CHORISMATE_SYNTHASE_1"/>
    <property type="match status" value="1"/>
</dbReference>
<proteinExistence type="inferred from homology"/>
<evidence type="ECO:0000256" key="7">
    <source>
        <dbReference type="ARBA" id="ARBA00022827"/>
    </source>
</evidence>
<comment type="similarity">
    <text evidence="2 11 12">Belongs to the chorismate synthase family.</text>
</comment>
<dbReference type="PIRSF" id="PIRSF001456">
    <property type="entry name" value="Chorismate_synth"/>
    <property type="match status" value="1"/>
</dbReference>
<dbReference type="InterPro" id="IPR000453">
    <property type="entry name" value="Chorismate_synth"/>
</dbReference>
<dbReference type="GO" id="GO:0005829">
    <property type="term" value="C:cytosol"/>
    <property type="evidence" value="ECO:0007669"/>
    <property type="project" value="TreeGrafter"/>
</dbReference>
<comment type="function">
    <text evidence="11">Catalyzes the anti-1,4-elimination of the C-3 phosphate and the C-6 proR hydrogen from 5-enolpyruvylshikimate-3-phosphate (EPSP) to yield chorismate, which is the branch point compound that serves as the starting substrate for the three terminal pathways of aromatic amino acid biosynthesis. This reaction introduces a second double bond into the aromatic ring system.</text>
</comment>
<dbReference type="NCBIfam" id="TIGR00033">
    <property type="entry name" value="aroC"/>
    <property type="match status" value="1"/>
</dbReference>
<dbReference type="EC" id="4.2.3.5" evidence="3 11"/>
<dbReference type="GO" id="GO:0009423">
    <property type="term" value="P:chorismate biosynthetic process"/>
    <property type="evidence" value="ECO:0007669"/>
    <property type="project" value="UniProtKB-UniRule"/>
</dbReference>
<dbReference type="PROSITE" id="PS00789">
    <property type="entry name" value="CHORISMATE_SYNTHASE_3"/>
    <property type="match status" value="1"/>
</dbReference>
<keyword evidence="10 11" id="KW-0456">Lyase</keyword>
<keyword evidence="7 11" id="KW-0274">FAD</keyword>
<protein>
    <recommendedName>
        <fullName evidence="3 11">Chorismate synthase</fullName>
        <shortName evidence="11">CS</shortName>
        <ecNumber evidence="3 11">4.2.3.5</ecNumber>
    </recommendedName>
    <alternativeName>
        <fullName evidence="11">5-enolpyruvylshikimate-3-phosphate phospholyase</fullName>
    </alternativeName>
</protein>
<evidence type="ECO:0000256" key="8">
    <source>
        <dbReference type="ARBA" id="ARBA00022857"/>
    </source>
</evidence>
<dbReference type="NCBIfam" id="NF003793">
    <property type="entry name" value="PRK05382.1"/>
    <property type="match status" value="1"/>
</dbReference>
<dbReference type="PANTHER" id="PTHR21085">
    <property type="entry name" value="CHORISMATE SYNTHASE"/>
    <property type="match status" value="1"/>
</dbReference>
<dbReference type="GO" id="GO:0008652">
    <property type="term" value="P:amino acid biosynthetic process"/>
    <property type="evidence" value="ECO:0007669"/>
    <property type="project" value="UniProtKB-KW"/>
</dbReference>
<feature type="binding site" evidence="11">
    <location>
        <position position="289"/>
    </location>
    <ligand>
        <name>FMN</name>
        <dbReference type="ChEBI" id="CHEBI:58210"/>
    </ligand>
</feature>
<comment type="caution">
    <text evidence="11">Lacks conserved residue(s) required for the propagation of feature annotation.</text>
</comment>
<keyword evidence="5 11" id="KW-0285">Flavoprotein</keyword>
<dbReference type="PANTHER" id="PTHR21085:SF0">
    <property type="entry name" value="CHORISMATE SYNTHASE"/>
    <property type="match status" value="1"/>
</dbReference>
<dbReference type="Gene3D" id="3.60.150.10">
    <property type="entry name" value="Chorismate synthase AroC"/>
    <property type="match status" value="1"/>
</dbReference>
<comment type="subunit">
    <text evidence="11">Homotetramer.</text>
</comment>
<comment type="catalytic activity">
    <reaction evidence="11 12">
        <text>5-O-(1-carboxyvinyl)-3-phosphoshikimate = chorismate + phosphate</text>
        <dbReference type="Rhea" id="RHEA:21020"/>
        <dbReference type="ChEBI" id="CHEBI:29748"/>
        <dbReference type="ChEBI" id="CHEBI:43474"/>
        <dbReference type="ChEBI" id="CHEBI:57701"/>
        <dbReference type="EC" id="4.2.3.5"/>
    </reaction>
</comment>
<dbReference type="Proteomes" id="UP000754226">
    <property type="component" value="Unassembled WGS sequence"/>
</dbReference>
<dbReference type="AlphaFoldDB" id="A0A943EHG6"/>
<evidence type="ECO:0000256" key="1">
    <source>
        <dbReference type="ARBA" id="ARBA00005044"/>
    </source>
</evidence>
<evidence type="ECO:0000256" key="5">
    <source>
        <dbReference type="ARBA" id="ARBA00022630"/>
    </source>
</evidence>
<evidence type="ECO:0000256" key="9">
    <source>
        <dbReference type="ARBA" id="ARBA00023141"/>
    </source>
</evidence>
<comment type="caution">
    <text evidence="13">The sequence shown here is derived from an EMBL/GenBank/DDBJ whole genome shotgun (WGS) entry which is preliminary data.</text>
</comment>
<evidence type="ECO:0000256" key="4">
    <source>
        <dbReference type="ARBA" id="ARBA00022605"/>
    </source>
</evidence>
<evidence type="ECO:0000256" key="10">
    <source>
        <dbReference type="ARBA" id="ARBA00023239"/>
    </source>
</evidence>
<evidence type="ECO:0000256" key="2">
    <source>
        <dbReference type="ARBA" id="ARBA00008014"/>
    </source>
</evidence>
<organism evidence="13 14">
    <name type="scientific">Acidaminococcus intestini</name>
    <dbReference type="NCBI Taxonomy" id="187327"/>
    <lineage>
        <taxon>Bacteria</taxon>
        <taxon>Bacillati</taxon>
        <taxon>Bacillota</taxon>
        <taxon>Negativicutes</taxon>
        <taxon>Acidaminococcales</taxon>
        <taxon>Acidaminococcaceae</taxon>
        <taxon>Acidaminococcus</taxon>
    </lineage>
</organism>
<dbReference type="Pfam" id="PF01264">
    <property type="entry name" value="Chorismate_synt"/>
    <property type="match status" value="1"/>
</dbReference>
<evidence type="ECO:0000256" key="12">
    <source>
        <dbReference type="RuleBase" id="RU000605"/>
    </source>
</evidence>
<keyword evidence="6 11" id="KW-0288">FMN</keyword>
<evidence type="ECO:0000256" key="6">
    <source>
        <dbReference type="ARBA" id="ARBA00022643"/>
    </source>
</evidence>
<gene>
    <name evidence="11 13" type="primary">aroC</name>
    <name evidence="13" type="ORF">KHX13_08035</name>
</gene>
<dbReference type="GO" id="GO:0009073">
    <property type="term" value="P:aromatic amino acid family biosynthetic process"/>
    <property type="evidence" value="ECO:0007669"/>
    <property type="project" value="UniProtKB-KW"/>
</dbReference>